<evidence type="ECO:0000313" key="4">
    <source>
        <dbReference type="Proteomes" id="UP000249375"/>
    </source>
</evidence>
<sequence>MLERYHITVHRVRGIFLCLAILTSSSLSSQNNVQIDEYDFDGNVKSIVKDMAEAKTKGQDTEAMRAKLFRNELGQALMGRVSNVMIVDSAVIEYSRLPELYQDFTITIRSNNKCFSSVFENSDRTRRLIPTVDEKGFLKMAESVRIGSDAWSRPVMLPEFEHESEQVNFPYLSADGRTMYYSVQNEHTLGGYDILVSCFDETTGKFSNGVNLGLPFNSPWNDFLFVWDETLRYGKFATDRNTPKGYVRVYTFVEGDSIKFLQDVDNESRKVFASTCQLKSDSLSNDHASQHLNDLRQAIKQKTSDRATVNTSGRIVITDDVVCSNDSELKSPNARRIAADLRKQEAMLIDKARILEEKRKAYHNAPSDQLRKEILSIESEVDKLETTIATMLINIRQAEIKI</sequence>
<dbReference type="KEGG" id="alq:C7Y71_001220"/>
<evidence type="ECO:0000313" key="3">
    <source>
        <dbReference type="EMBL" id="QFQ11754.1"/>
    </source>
</evidence>
<organism evidence="3 4">
    <name type="scientific">Pseudoprevotella muciniphila</name>
    <dbReference type="NCBI Taxonomy" id="2133944"/>
    <lineage>
        <taxon>Bacteria</taxon>
        <taxon>Pseudomonadati</taxon>
        <taxon>Bacteroidota</taxon>
        <taxon>Bacteroidia</taxon>
        <taxon>Bacteroidales</taxon>
        <taxon>Prevotellaceae</taxon>
        <taxon>Pseudoprevotella</taxon>
    </lineage>
</organism>
<dbReference type="EMBL" id="CP033459">
    <property type="protein sequence ID" value="QFQ11754.1"/>
    <property type="molecule type" value="Genomic_DNA"/>
</dbReference>
<protein>
    <submittedName>
        <fullName evidence="3">Uncharacterized protein</fullName>
    </submittedName>
</protein>
<keyword evidence="4" id="KW-1185">Reference proteome</keyword>
<dbReference type="AlphaFoldDB" id="A0A5P8E4A8"/>
<keyword evidence="1" id="KW-0175">Coiled coil</keyword>
<keyword evidence="2" id="KW-0732">Signal</keyword>
<gene>
    <name evidence="3" type="ORF">C7Y71_001220</name>
</gene>
<evidence type="ECO:0000256" key="1">
    <source>
        <dbReference type="SAM" id="Coils"/>
    </source>
</evidence>
<dbReference type="Proteomes" id="UP000249375">
    <property type="component" value="Chromosome"/>
</dbReference>
<accession>A0A5P8E4A8</accession>
<evidence type="ECO:0000256" key="2">
    <source>
        <dbReference type="SAM" id="SignalP"/>
    </source>
</evidence>
<feature type="coiled-coil region" evidence="1">
    <location>
        <begin position="338"/>
        <end position="401"/>
    </location>
</feature>
<proteinExistence type="predicted"/>
<feature type="chain" id="PRO_5024385365" evidence="2">
    <location>
        <begin position="30"/>
        <end position="402"/>
    </location>
</feature>
<reference evidence="3 4" key="1">
    <citation type="submission" date="2018-11" db="EMBL/GenBank/DDBJ databases">
        <authorList>
            <person name="Na S.W."/>
            <person name="Baik M."/>
        </authorList>
    </citation>
    <scope>NUCLEOTIDE SEQUENCE [LARGE SCALE GENOMIC DNA]</scope>
    <source>
        <strain evidence="3 4">E39</strain>
    </source>
</reference>
<feature type="signal peptide" evidence="2">
    <location>
        <begin position="1"/>
        <end position="29"/>
    </location>
</feature>
<name>A0A5P8E4A8_9BACT</name>